<name>A0A6P8K4R7_DROMA</name>
<dbReference type="PANTHER" id="PTHR10974">
    <property type="entry name" value="FI08016P-RELATED"/>
    <property type="match status" value="1"/>
</dbReference>
<dbReference type="Gene3D" id="3.40.720.10">
    <property type="entry name" value="Alkaline Phosphatase, subunit A"/>
    <property type="match status" value="1"/>
</dbReference>
<dbReference type="PANTHER" id="PTHR10974:SF1">
    <property type="entry name" value="FI08016P-RELATED"/>
    <property type="match status" value="1"/>
</dbReference>
<dbReference type="GeneID" id="117139477"/>
<dbReference type="RefSeq" id="XP_033157691.1">
    <property type="nucleotide sequence ID" value="XM_033301800.1"/>
</dbReference>
<organism evidence="1 2">
    <name type="scientific">Drosophila mauritiana</name>
    <name type="common">Fruit fly</name>
    <dbReference type="NCBI Taxonomy" id="7226"/>
    <lineage>
        <taxon>Eukaryota</taxon>
        <taxon>Metazoa</taxon>
        <taxon>Ecdysozoa</taxon>
        <taxon>Arthropoda</taxon>
        <taxon>Hexapoda</taxon>
        <taxon>Insecta</taxon>
        <taxon>Pterygota</taxon>
        <taxon>Neoptera</taxon>
        <taxon>Endopterygota</taxon>
        <taxon>Diptera</taxon>
        <taxon>Brachycera</taxon>
        <taxon>Muscomorpha</taxon>
        <taxon>Ephydroidea</taxon>
        <taxon>Drosophilidae</taxon>
        <taxon>Drosophila</taxon>
        <taxon>Sophophora</taxon>
    </lineage>
</organism>
<evidence type="ECO:0000313" key="1">
    <source>
        <dbReference type="Proteomes" id="UP000515162"/>
    </source>
</evidence>
<evidence type="ECO:0000313" key="2">
    <source>
        <dbReference type="RefSeq" id="XP_033157691.1"/>
    </source>
</evidence>
<dbReference type="SUPFAM" id="SSF53649">
    <property type="entry name" value="Alkaline phosphatase-like"/>
    <property type="match status" value="1"/>
</dbReference>
<dbReference type="Proteomes" id="UP000515162">
    <property type="component" value="Chromosome 2L"/>
</dbReference>
<gene>
    <name evidence="2" type="primary">LOC117139477</name>
</gene>
<dbReference type="CDD" id="cd16021">
    <property type="entry name" value="ALP_like"/>
    <property type="match status" value="1"/>
</dbReference>
<dbReference type="Pfam" id="PF02995">
    <property type="entry name" value="DUF229"/>
    <property type="match status" value="1"/>
</dbReference>
<dbReference type="InterPro" id="IPR004245">
    <property type="entry name" value="DUF229"/>
</dbReference>
<reference evidence="2" key="1">
    <citation type="submission" date="2025-08" db="UniProtKB">
        <authorList>
            <consortium name="RefSeq"/>
        </authorList>
    </citation>
    <scope>IDENTIFICATION</scope>
    <source>
        <strain evidence="2">Mau12</strain>
        <tissue evidence="2">Whole Body</tissue>
    </source>
</reference>
<sequence length="631" mass="73283">MCSCSIRCCFLYSLIIFSFIYYYNDVVVDNIVFEEHHLVEKYSVDTKGCRMLTMLPNDHDVMFLWRGLRRDFCRSNLNLTSFSNCTYNYLRTEVNMEFAKARYGVETLESFKCMYYAMERHTDFDNRYLYSREFELLTDGNNTIEPHADIIRAECFINATSIYNGVHFYVHPTDEWLRTAQGLPPLKLASDVGSLSVLIVGLDSISQMHFHRSMARTANFLLSLPHVELRGFHRLGDDGFDSLMPLLSGLSGQELKDVSANLSSLDSCPFIWKVFQKAGYETGLGEDNIDKSLFVKGFRKPPTDFYLRPALLEMWLKTRTDGLFDTHCNEKDNYAMVLREFLFKMLPHHTEHRFFTFLWWTQGIDHLFNYGRKLDQPFLKMFKAIGRSGLLKNTVLLVVSNHGLNKGRFYKTVQGKVEESQPLAILCYPRWLEERYPQAIGNLKSNNRRLVTAFDLHATLHNLPNLTSLEDEQLQQRRVDIWTMGKDIPRGISLFLPIPDHRDCFLAAIPTANCLCQQPRNVSTSDGYVLRAARLIIRNLNKMIHTHTPPCKTLHLDRVLTADKWRRIADDHQSEFRVRLIATPGEGQFEGIVRYTGYKLAVDGHITRVNDHRNGSQCIRNYLIERYCFCP</sequence>
<dbReference type="InterPro" id="IPR017850">
    <property type="entry name" value="Alkaline_phosphatase_core_sf"/>
</dbReference>
<dbReference type="AlphaFoldDB" id="A0A6P8K4R7"/>
<accession>A0A6P8K4R7</accession>
<protein>
    <submittedName>
        <fullName evidence="2">Uncharacterized protein LOC117139477</fullName>
    </submittedName>
</protein>
<dbReference type="GO" id="GO:0005615">
    <property type="term" value="C:extracellular space"/>
    <property type="evidence" value="ECO:0007669"/>
    <property type="project" value="TreeGrafter"/>
</dbReference>
<proteinExistence type="predicted"/>
<dbReference type="FunFam" id="3.40.720.10:FF:000017">
    <property type="entry name" value="Predicted protein"/>
    <property type="match status" value="1"/>
</dbReference>
<keyword evidence="1" id="KW-1185">Reference proteome</keyword>